<proteinExistence type="predicted"/>
<dbReference type="GO" id="GO:0003723">
    <property type="term" value="F:RNA binding"/>
    <property type="evidence" value="ECO:0007669"/>
    <property type="project" value="InterPro"/>
</dbReference>
<dbReference type="InterPro" id="IPR046960">
    <property type="entry name" value="PPR_At4g14850-like_plant"/>
</dbReference>
<dbReference type="Proteomes" id="UP000797356">
    <property type="component" value="Chromosome 7"/>
</dbReference>
<dbReference type="AlphaFoldDB" id="A0A8K0IFE7"/>
<reference evidence="2" key="2">
    <citation type="submission" date="2019-07" db="EMBL/GenBank/DDBJ databases">
        <authorList>
            <person name="Yang Y."/>
            <person name="Bocs S."/>
            <person name="Baudouin L."/>
        </authorList>
    </citation>
    <scope>NUCLEOTIDE SEQUENCE</scope>
    <source>
        <tissue evidence="2">Spear leaf of Hainan Tall coconut</tissue>
    </source>
</reference>
<dbReference type="OrthoDB" id="772568at2759"/>
<comment type="caution">
    <text evidence="2">The sequence shown here is derived from an EMBL/GenBank/DDBJ whole genome shotgun (WGS) entry which is preliminary data.</text>
</comment>
<dbReference type="PANTHER" id="PTHR47926">
    <property type="entry name" value="PENTATRICOPEPTIDE REPEAT-CONTAINING PROTEIN"/>
    <property type="match status" value="1"/>
</dbReference>
<dbReference type="InterPro" id="IPR002885">
    <property type="entry name" value="PPR_rpt"/>
</dbReference>
<gene>
    <name evidence="2" type="ORF">COCNU_07G009450</name>
</gene>
<accession>A0A8K0IFE7</accession>
<evidence type="ECO:0000313" key="3">
    <source>
        <dbReference type="Proteomes" id="UP000797356"/>
    </source>
</evidence>
<evidence type="ECO:0000313" key="2">
    <source>
        <dbReference type="EMBL" id="KAG1354833.1"/>
    </source>
</evidence>
<dbReference type="PANTHER" id="PTHR47926:SF359">
    <property type="entry name" value="PENTACOTRIPEPTIDE-REPEAT REGION OF PRORP DOMAIN-CONTAINING PROTEIN"/>
    <property type="match status" value="1"/>
</dbReference>
<dbReference type="GO" id="GO:0009451">
    <property type="term" value="P:RNA modification"/>
    <property type="evidence" value="ECO:0007669"/>
    <property type="project" value="InterPro"/>
</dbReference>
<evidence type="ECO:0000256" key="1">
    <source>
        <dbReference type="ARBA" id="ARBA00022737"/>
    </source>
</evidence>
<dbReference type="InterPro" id="IPR011990">
    <property type="entry name" value="TPR-like_helical_dom_sf"/>
</dbReference>
<dbReference type="Pfam" id="PF01535">
    <property type="entry name" value="PPR"/>
    <property type="match status" value="1"/>
</dbReference>
<keyword evidence="3" id="KW-1185">Reference proteome</keyword>
<sequence>MYGRCCPDLTDAHRLFDEVPHRNCFSWNLLIDASLKSGDPAVALKLFDLCLKETSSHGTPSSPASVRYGDLENARRLFEETPARNVVACNAIINGYVRPKCEEDVLGSGRWGGRSTASRGC</sequence>
<dbReference type="EMBL" id="CM017878">
    <property type="protein sequence ID" value="KAG1354833.1"/>
    <property type="molecule type" value="Genomic_DNA"/>
</dbReference>
<dbReference type="Gene3D" id="1.25.40.10">
    <property type="entry name" value="Tetratricopeptide repeat domain"/>
    <property type="match status" value="1"/>
</dbReference>
<keyword evidence="1" id="KW-0677">Repeat</keyword>
<name>A0A8K0IFE7_COCNU</name>
<protein>
    <submittedName>
        <fullName evidence="2">Putative pentatricopeptide repeat-containing protein</fullName>
    </submittedName>
</protein>
<reference evidence="2" key="1">
    <citation type="journal article" date="2017" name="Gigascience">
        <title>The genome draft of coconut (Cocos nucifera).</title>
        <authorList>
            <person name="Xiao Y."/>
            <person name="Xu P."/>
            <person name="Fan H."/>
            <person name="Baudouin L."/>
            <person name="Xia W."/>
            <person name="Bocs S."/>
            <person name="Xu J."/>
            <person name="Li Q."/>
            <person name="Guo A."/>
            <person name="Zhou L."/>
            <person name="Li J."/>
            <person name="Wu Y."/>
            <person name="Ma Z."/>
            <person name="Armero A."/>
            <person name="Issali A.E."/>
            <person name="Liu N."/>
            <person name="Peng M."/>
            <person name="Yang Y."/>
        </authorList>
    </citation>
    <scope>NUCLEOTIDE SEQUENCE</scope>
    <source>
        <tissue evidence="2">Spear leaf of Hainan Tall coconut</tissue>
    </source>
</reference>
<organism evidence="2 3">
    <name type="scientific">Cocos nucifera</name>
    <name type="common">Coconut palm</name>
    <dbReference type="NCBI Taxonomy" id="13894"/>
    <lineage>
        <taxon>Eukaryota</taxon>
        <taxon>Viridiplantae</taxon>
        <taxon>Streptophyta</taxon>
        <taxon>Embryophyta</taxon>
        <taxon>Tracheophyta</taxon>
        <taxon>Spermatophyta</taxon>
        <taxon>Magnoliopsida</taxon>
        <taxon>Liliopsida</taxon>
        <taxon>Arecaceae</taxon>
        <taxon>Arecoideae</taxon>
        <taxon>Cocoseae</taxon>
        <taxon>Attaleinae</taxon>
        <taxon>Cocos</taxon>
    </lineage>
</organism>